<evidence type="ECO:0000259" key="3">
    <source>
        <dbReference type="PROSITE" id="PS50887"/>
    </source>
</evidence>
<evidence type="ECO:0000313" key="5">
    <source>
        <dbReference type="Proteomes" id="UP000305198"/>
    </source>
</evidence>
<reference evidence="4 5" key="1">
    <citation type="submission" date="2019-04" db="EMBL/GenBank/DDBJ databases">
        <title>Crypto-aerobic microbial life in anoxic (sulfidic) marine sediments.</title>
        <authorList>
            <person name="Bhattacharya S."/>
            <person name="Roy C."/>
            <person name="Mondal N."/>
            <person name="Sarkar J."/>
            <person name="Mandal S."/>
            <person name="Rameez M.J."/>
            <person name="Ghosh W."/>
        </authorList>
    </citation>
    <scope>NUCLEOTIDE SEQUENCE [LARGE SCALE GENOMIC DNA]</scope>
    <source>
        <strain evidence="4 5">SBBB</strain>
    </source>
</reference>
<dbReference type="NCBIfam" id="TIGR00254">
    <property type="entry name" value="GGDEF"/>
    <property type="match status" value="1"/>
</dbReference>
<dbReference type="SUPFAM" id="SSF55073">
    <property type="entry name" value="Nucleotide cyclase"/>
    <property type="match status" value="1"/>
</dbReference>
<dbReference type="InterPro" id="IPR043128">
    <property type="entry name" value="Rev_trsase/Diguanyl_cyclase"/>
</dbReference>
<dbReference type="Gene3D" id="3.30.70.270">
    <property type="match status" value="1"/>
</dbReference>
<feature type="domain" description="EAL" evidence="2">
    <location>
        <begin position="539"/>
        <end position="786"/>
    </location>
</feature>
<dbReference type="SMART" id="SM00052">
    <property type="entry name" value="EAL"/>
    <property type="match status" value="1"/>
</dbReference>
<accession>A0A4U0YK04</accession>
<sequence>MVDCPELAPMNRRKSSIMLVLLLLIGLFIAGMWLMSSLNLNFAQRAMSEQRQQQIADTFHSNLDRINAHHFLMEQNTGALARMGELFARQKQISGRDNLAELERSVGTTLRSLHDLYGGGILFHPGAYRLSDVGIYGHRNSTATHITYRETGFENKDWYRRLQPSSLPGKPNELYHWTAAYYRPQFDTVVISVSTPLHDSTGQVIGLAATDWQADEVIRLVSRVRITPGTFSFLLDRENRNLSSLAEAADVQQAQQLMEAITALQLPRQSPAQQVPASLGSRYPASPMQSHRLFVGEAEYALFHAPTEAGMIFGIGIPQAEIDAVLAPMRASNFRIVAIIVSILLLLSGLILYLVATTLKQLNSLYTDALTGLPNRERLLLDLQKDRLMTLVLLNIDAFKEINDFYGSQCGDHVIRELADGLRRHVHDTPAWKAVRVYRMPGDEMALLFPDSPGQQVLEQRLENLRTFIKGLTIRWQEEQVPLQATLGLAASVQPDGSPLASEQLLPSANIALKLARLSKLNYLVHDPAHRMRETYEQNLVWANRLRTALEQNRIVPWFQPIMNLHTGRIDKFECLVRMLDGDDTPISPAHFLPVARKIRLYRQITRRMVDQCLARFAETDLQFSLNLSCDDLLDSELSEHLLQRLQNPALARRLIFEILESEGIENYQAVRQFIDKAKALGCRIAIDDFGTGYSNFEHLLRLDVDLIKIDGSLIRQLDSDADARAVTQGIVRFAQELGMQTVAEFVHNEAILQQVRALGIDFAQGARIGMPAPELPAGLCLDDIQG</sequence>
<keyword evidence="1" id="KW-0812">Transmembrane</keyword>
<feature type="transmembrane region" description="Helical" evidence="1">
    <location>
        <begin position="336"/>
        <end position="356"/>
    </location>
</feature>
<dbReference type="Gene3D" id="3.30.450.20">
    <property type="entry name" value="PAS domain"/>
    <property type="match status" value="1"/>
</dbReference>
<evidence type="ECO:0000313" key="4">
    <source>
        <dbReference type="EMBL" id="TKA90879.1"/>
    </source>
</evidence>
<keyword evidence="1" id="KW-1133">Transmembrane helix</keyword>
<keyword evidence="1" id="KW-0472">Membrane</keyword>
<feature type="transmembrane region" description="Helical" evidence="1">
    <location>
        <begin position="17"/>
        <end position="42"/>
    </location>
</feature>
<dbReference type="PANTHER" id="PTHR33121:SF71">
    <property type="entry name" value="OXYGEN SENSOR PROTEIN DOSP"/>
    <property type="match status" value="1"/>
</dbReference>
<protein>
    <submittedName>
        <fullName evidence="4">EAL domain-containing protein</fullName>
    </submittedName>
</protein>
<name>A0A4U0YK04_9GAMM</name>
<dbReference type="AlphaFoldDB" id="A0A4U0YK04"/>
<dbReference type="InterPro" id="IPR000160">
    <property type="entry name" value="GGDEF_dom"/>
</dbReference>
<feature type="domain" description="GGDEF" evidence="3">
    <location>
        <begin position="387"/>
        <end position="528"/>
    </location>
</feature>
<dbReference type="Pfam" id="PF00990">
    <property type="entry name" value="GGDEF"/>
    <property type="match status" value="1"/>
</dbReference>
<dbReference type="SUPFAM" id="SSF141868">
    <property type="entry name" value="EAL domain-like"/>
    <property type="match status" value="1"/>
</dbReference>
<dbReference type="InterPro" id="IPR050706">
    <property type="entry name" value="Cyclic-di-GMP_PDE-like"/>
</dbReference>
<dbReference type="Pfam" id="PF00563">
    <property type="entry name" value="EAL"/>
    <property type="match status" value="1"/>
</dbReference>
<comment type="caution">
    <text evidence="4">The sequence shown here is derived from an EMBL/GenBank/DDBJ whole genome shotgun (WGS) entry which is preliminary data.</text>
</comment>
<gene>
    <name evidence="4" type="ORF">FA869_12565</name>
</gene>
<dbReference type="CDD" id="cd01948">
    <property type="entry name" value="EAL"/>
    <property type="match status" value="1"/>
</dbReference>
<dbReference type="InterPro" id="IPR035919">
    <property type="entry name" value="EAL_sf"/>
</dbReference>
<dbReference type="CDD" id="cd01949">
    <property type="entry name" value="GGDEF"/>
    <property type="match status" value="1"/>
</dbReference>
<organism evidence="4 5">
    <name type="scientific">Halopseudomonas bauzanensis</name>
    <dbReference type="NCBI Taxonomy" id="653930"/>
    <lineage>
        <taxon>Bacteria</taxon>
        <taxon>Pseudomonadati</taxon>
        <taxon>Pseudomonadota</taxon>
        <taxon>Gammaproteobacteria</taxon>
        <taxon>Pseudomonadales</taxon>
        <taxon>Pseudomonadaceae</taxon>
        <taxon>Halopseudomonas</taxon>
    </lineage>
</organism>
<dbReference type="CDD" id="cd18773">
    <property type="entry name" value="PDC1_HK_sensor"/>
    <property type="match status" value="1"/>
</dbReference>
<dbReference type="PROSITE" id="PS50883">
    <property type="entry name" value="EAL"/>
    <property type="match status" value="1"/>
</dbReference>
<evidence type="ECO:0000256" key="1">
    <source>
        <dbReference type="SAM" id="Phobius"/>
    </source>
</evidence>
<dbReference type="Gene3D" id="3.20.20.450">
    <property type="entry name" value="EAL domain"/>
    <property type="match status" value="1"/>
</dbReference>
<evidence type="ECO:0000259" key="2">
    <source>
        <dbReference type="PROSITE" id="PS50883"/>
    </source>
</evidence>
<dbReference type="EMBL" id="SWAV01000004">
    <property type="protein sequence ID" value="TKA90879.1"/>
    <property type="molecule type" value="Genomic_DNA"/>
</dbReference>
<dbReference type="GO" id="GO:0071111">
    <property type="term" value="F:cyclic-guanylate-specific phosphodiesterase activity"/>
    <property type="evidence" value="ECO:0007669"/>
    <property type="project" value="InterPro"/>
</dbReference>
<dbReference type="PANTHER" id="PTHR33121">
    <property type="entry name" value="CYCLIC DI-GMP PHOSPHODIESTERASE PDEF"/>
    <property type="match status" value="1"/>
</dbReference>
<dbReference type="InterPro" id="IPR029787">
    <property type="entry name" value="Nucleotide_cyclase"/>
</dbReference>
<proteinExistence type="predicted"/>
<dbReference type="Proteomes" id="UP000305198">
    <property type="component" value="Unassembled WGS sequence"/>
</dbReference>
<dbReference type="SMART" id="SM00267">
    <property type="entry name" value="GGDEF"/>
    <property type="match status" value="1"/>
</dbReference>
<dbReference type="Pfam" id="PF22673">
    <property type="entry name" value="MCP-like_PDC_1"/>
    <property type="match status" value="1"/>
</dbReference>
<dbReference type="InterPro" id="IPR001633">
    <property type="entry name" value="EAL_dom"/>
</dbReference>
<dbReference type="PROSITE" id="PS50887">
    <property type="entry name" value="GGDEF"/>
    <property type="match status" value="1"/>
</dbReference>